<evidence type="ECO:0000313" key="1">
    <source>
        <dbReference type="EMBL" id="MCC9296114.1"/>
    </source>
</evidence>
<sequence>MRVYIRTGNKRLVIPLPLILVKFGLSLFNKPFIKKYVPEKERKYVDVIDFGQLSKCIGVLKDYRGLKIVEVKSKDGTEVVITL</sequence>
<protein>
    <submittedName>
        <fullName evidence="1">Uncharacterized protein</fullName>
    </submittedName>
</protein>
<keyword evidence="2" id="KW-1185">Reference proteome</keyword>
<dbReference type="RefSeq" id="WP_150358825.1">
    <property type="nucleotide sequence ID" value="NZ_JAJJPB010000023.1"/>
</dbReference>
<organism evidence="1 2">
    <name type="scientific">Clostridium aromativorans</name>
    <dbReference type="NCBI Taxonomy" id="2836848"/>
    <lineage>
        <taxon>Bacteria</taxon>
        <taxon>Bacillati</taxon>
        <taxon>Bacillota</taxon>
        <taxon>Clostridia</taxon>
        <taxon>Eubacteriales</taxon>
        <taxon>Clostridiaceae</taxon>
        <taxon>Clostridium</taxon>
    </lineage>
</organism>
<dbReference type="EMBL" id="JAJJPB010000023">
    <property type="protein sequence ID" value="MCC9296114.1"/>
    <property type="molecule type" value="Genomic_DNA"/>
</dbReference>
<comment type="caution">
    <text evidence="1">The sequence shown here is derived from an EMBL/GenBank/DDBJ whole genome shotgun (WGS) entry which is preliminary data.</text>
</comment>
<evidence type="ECO:0000313" key="2">
    <source>
        <dbReference type="Proteomes" id="UP001165422"/>
    </source>
</evidence>
<reference evidence="1" key="1">
    <citation type="submission" date="2021-11" db="EMBL/GenBank/DDBJ databases">
        <authorList>
            <person name="Qingchun L."/>
            <person name="Dong Z."/>
            <person name="Zongwei Q."/>
            <person name="Jia Z."/>
            <person name="Duotao L."/>
        </authorList>
    </citation>
    <scope>NUCLEOTIDE SEQUENCE</scope>
    <source>
        <strain evidence="1">WLY-B-L2</strain>
    </source>
</reference>
<dbReference type="Proteomes" id="UP001165422">
    <property type="component" value="Unassembled WGS sequence"/>
</dbReference>
<gene>
    <name evidence="1" type="ORF">LN736_14735</name>
</gene>
<accession>A0ABS8NAD5</accession>
<name>A0ABS8NAD5_9CLOT</name>
<proteinExistence type="predicted"/>